<dbReference type="AlphaFoldDB" id="A0A427XYW7"/>
<dbReference type="OrthoDB" id="410267at2759"/>
<keyword evidence="3 6" id="KW-1133">Transmembrane helix</keyword>
<feature type="transmembrane region" description="Helical" evidence="6">
    <location>
        <begin position="107"/>
        <end position="127"/>
    </location>
</feature>
<comment type="subcellular location">
    <subcellularLocation>
        <location evidence="1">Membrane</location>
        <topology evidence="1">Multi-pass membrane protein</topology>
    </subcellularLocation>
</comment>
<dbReference type="InterPro" id="IPR036259">
    <property type="entry name" value="MFS_trans_sf"/>
</dbReference>
<evidence type="ECO:0000256" key="1">
    <source>
        <dbReference type="ARBA" id="ARBA00004141"/>
    </source>
</evidence>
<name>A0A427XYW7_9TREE</name>
<gene>
    <name evidence="7" type="primary">MCH1</name>
    <name evidence="7" type="ORF">EHS25_005242</name>
</gene>
<dbReference type="Gene3D" id="1.20.1250.20">
    <property type="entry name" value="MFS general substrate transporter like domains"/>
    <property type="match status" value="2"/>
</dbReference>
<evidence type="ECO:0000256" key="4">
    <source>
        <dbReference type="ARBA" id="ARBA00023136"/>
    </source>
</evidence>
<feature type="transmembrane region" description="Helical" evidence="6">
    <location>
        <begin position="369"/>
        <end position="394"/>
    </location>
</feature>
<dbReference type="PANTHER" id="PTHR21576:SF158">
    <property type="entry name" value="RIBOSOMAL RNA-PROCESSING PROTEIN 12-LIKE CONSERVED DOMAIN-CONTAINING PROTEIN"/>
    <property type="match status" value="1"/>
</dbReference>
<evidence type="ECO:0000256" key="5">
    <source>
        <dbReference type="SAM" id="MobiDB-lite"/>
    </source>
</evidence>
<organism evidence="7 8">
    <name type="scientific">Saitozyma podzolica</name>
    <dbReference type="NCBI Taxonomy" id="1890683"/>
    <lineage>
        <taxon>Eukaryota</taxon>
        <taxon>Fungi</taxon>
        <taxon>Dikarya</taxon>
        <taxon>Basidiomycota</taxon>
        <taxon>Agaricomycotina</taxon>
        <taxon>Tremellomycetes</taxon>
        <taxon>Tremellales</taxon>
        <taxon>Trimorphomycetaceae</taxon>
        <taxon>Saitozyma</taxon>
    </lineage>
</organism>
<dbReference type="GO" id="GO:0000329">
    <property type="term" value="C:fungal-type vacuole membrane"/>
    <property type="evidence" value="ECO:0007669"/>
    <property type="project" value="TreeGrafter"/>
</dbReference>
<sequence>MSSPQSTPREPATYTNATSSASPDPNPPTVIYDSERLPPLTPDSLEPPDIDSILSRKRKWYRAVLALELPRTWQVGLTGLSICLSALQANGVGPEVAKRLDLSGTEAQTIVVGGILGVYLMAAPLGSLTDRYGPRFGSFVSAILSAMGYLSFATILSAAEPGTPMLHLYLTASYFCVGAATVGSYFACLTCASLSFPSHPTLSLSVPLSLIGLSSLVISSFSNLPAFLTPSRELDPKRFLLFLGIFSPAINLWSALFMKIIPQPIQLHHHHHHEHLPYHDDPEQNVTGNQNGAAVAEPTPEPEPESETFSDDDDDSVASSPISELLHLSEHTPLLIGGPEAAREEAEAMVHGKDVKWTAWSLVKDWEGFWAFGILLALCIGPGEMIIASIGSILTSLLPPTIRSSLVAWTASSHPLSLLSTRSVSALSPHPGPNALALRNKHVSLLSLTGTVARLLVGITADYLAPPPTAVPAPPSDDPNAPTHLFVQKKKVRLRRSTFAALCALALAAVLAWSAGWLEEEPRLWVLSAGTGMLYGALFTLTPAIVSAHFGPTNFGLAWGMVSYFAAVGAVLFSYLFALVSTAVAEQADVIPGTSGPSILKADEAPCAVSSLPWGSSCSVGGGKYERDDEAGLELSLHCSVNQ</sequence>
<feature type="transmembrane region" description="Helical" evidence="6">
    <location>
        <begin position="208"/>
        <end position="228"/>
    </location>
</feature>
<evidence type="ECO:0000256" key="2">
    <source>
        <dbReference type="ARBA" id="ARBA00022692"/>
    </source>
</evidence>
<dbReference type="Proteomes" id="UP000279259">
    <property type="component" value="Unassembled WGS sequence"/>
</dbReference>
<feature type="transmembrane region" description="Helical" evidence="6">
    <location>
        <begin position="240"/>
        <end position="261"/>
    </location>
</feature>
<dbReference type="EMBL" id="RSCD01000022">
    <property type="protein sequence ID" value="RSH83997.1"/>
    <property type="molecule type" value="Genomic_DNA"/>
</dbReference>
<evidence type="ECO:0000256" key="3">
    <source>
        <dbReference type="ARBA" id="ARBA00022989"/>
    </source>
</evidence>
<feature type="transmembrane region" description="Helical" evidence="6">
    <location>
        <begin position="139"/>
        <end position="159"/>
    </location>
</feature>
<keyword evidence="4 6" id="KW-0472">Membrane</keyword>
<keyword evidence="8" id="KW-1185">Reference proteome</keyword>
<protein>
    <submittedName>
        <fullName evidence="7">Putative monocarboxylate transporter mch1</fullName>
    </submittedName>
</protein>
<feature type="transmembrane region" description="Helical" evidence="6">
    <location>
        <begin position="171"/>
        <end position="196"/>
    </location>
</feature>
<keyword evidence="2 6" id="KW-0812">Transmembrane</keyword>
<feature type="region of interest" description="Disordered" evidence="5">
    <location>
        <begin position="1"/>
        <end position="47"/>
    </location>
</feature>
<dbReference type="SUPFAM" id="SSF103473">
    <property type="entry name" value="MFS general substrate transporter"/>
    <property type="match status" value="1"/>
</dbReference>
<proteinExistence type="predicted"/>
<evidence type="ECO:0000313" key="8">
    <source>
        <dbReference type="Proteomes" id="UP000279259"/>
    </source>
</evidence>
<feature type="transmembrane region" description="Helical" evidence="6">
    <location>
        <begin position="499"/>
        <end position="518"/>
    </location>
</feature>
<reference evidence="7 8" key="1">
    <citation type="submission" date="2018-11" db="EMBL/GenBank/DDBJ databases">
        <title>Genome sequence of Saitozyma podzolica DSM 27192.</title>
        <authorList>
            <person name="Aliyu H."/>
            <person name="Gorte O."/>
            <person name="Ochsenreither K."/>
        </authorList>
    </citation>
    <scope>NUCLEOTIDE SEQUENCE [LARGE SCALE GENOMIC DNA]</scope>
    <source>
        <strain evidence="7 8">DSM 27192</strain>
    </source>
</reference>
<evidence type="ECO:0000256" key="6">
    <source>
        <dbReference type="SAM" id="Phobius"/>
    </source>
</evidence>
<dbReference type="PANTHER" id="PTHR21576">
    <property type="entry name" value="UNCHARACTERIZED NODULIN-LIKE PROTEIN"/>
    <property type="match status" value="1"/>
</dbReference>
<feature type="compositionally biased region" description="Acidic residues" evidence="5">
    <location>
        <begin position="300"/>
        <end position="316"/>
    </location>
</feature>
<feature type="transmembrane region" description="Helical" evidence="6">
    <location>
        <begin position="558"/>
        <end position="580"/>
    </location>
</feature>
<evidence type="ECO:0000313" key="7">
    <source>
        <dbReference type="EMBL" id="RSH83997.1"/>
    </source>
</evidence>
<accession>A0A427XYW7</accession>
<feature type="transmembrane region" description="Helical" evidence="6">
    <location>
        <begin position="524"/>
        <end position="546"/>
    </location>
</feature>
<feature type="region of interest" description="Disordered" evidence="5">
    <location>
        <begin position="272"/>
        <end position="318"/>
    </location>
</feature>
<feature type="compositionally biased region" description="Polar residues" evidence="5">
    <location>
        <begin position="1"/>
        <end position="23"/>
    </location>
</feature>
<comment type="caution">
    <text evidence="7">The sequence shown here is derived from an EMBL/GenBank/DDBJ whole genome shotgun (WGS) entry which is preliminary data.</text>
</comment>